<dbReference type="PANTHER" id="PTHR48047">
    <property type="entry name" value="GLYCOSYLTRANSFERASE"/>
    <property type="match status" value="1"/>
</dbReference>
<evidence type="ECO:0000256" key="2">
    <source>
        <dbReference type="ARBA" id="ARBA00022676"/>
    </source>
</evidence>
<dbReference type="SUPFAM" id="SSF53756">
    <property type="entry name" value="UDP-Glycosyltransferase/glycogen phosphorylase"/>
    <property type="match status" value="1"/>
</dbReference>
<evidence type="ECO:0000256" key="1">
    <source>
        <dbReference type="ARBA" id="ARBA00009995"/>
    </source>
</evidence>
<dbReference type="GO" id="GO:0035251">
    <property type="term" value="F:UDP-glucosyltransferase activity"/>
    <property type="evidence" value="ECO:0007669"/>
    <property type="project" value="TreeGrafter"/>
</dbReference>
<dbReference type="EMBL" id="JADCNM010000026">
    <property type="protein sequence ID" value="KAG0452117.1"/>
    <property type="molecule type" value="Genomic_DNA"/>
</dbReference>
<dbReference type="Proteomes" id="UP000639772">
    <property type="component" value="Unassembled WGS sequence"/>
</dbReference>
<dbReference type="OrthoDB" id="780184at2759"/>
<proteinExistence type="inferred from homology"/>
<accession>A0A835PI90</accession>
<dbReference type="AlphaFoldDB" id="A0A835PI90"/>
<protein>
    <submittedName>
        <fullName evidence="3">Uncharacterized protein</fullName>
    </submittedName>
</protein>
<keyword evidence="2" id="KW-0808">Transferase</keyword>
<dbReference type="Gene3D" id="3.40.50.2000">
    <property type="entry name" value="Glycogen Phosphorylase B"/>
    <property type="match status" value="2"/>
</dbReference>
<reference evidence="3 4" key="1">
    <citation type="journal article" date="2020" name="Nat. Food">
        <title>A phased Vanilla planifolia genome enables genetic improvement of flavour and production.</title>
        <authorList>
            <person name="Hasing T."/>
            <person name="Tang H."/>
            <person name="Brym M."/>
            <person name="Khazi F."/>
            <person name="Huang T."/>
            <person name="Chambers A.H."/>
        </authorList>
    </citation>
    <scope>NUCLEOTIDE SEQUENCE [LARGE SCALE GENOMIC DNA]</scope>
    <source>
        <tissue evidence="3">Leaf</tissue>
    </source>
</reference>
<organism evidence="3 4">
    <name type="scientific">Vanilla planifolia</name>
    <name type="common">Vanilla</name>
    <dbReference type="NCBI Taxonomy" id="51239"/>
    <lineage>
        <taxon>Eukaryota</taxon>
        <taxon>Viridiplantae</taxon>
        <taxon>Streptophyta</taxon>
        <taxon>Embryophyta</taxon>
        <taxon>Tracheophyta</taxon>
        <taxon>Spermatophyta</taxon>
        <taxon>Magnoliopsida</taxon>
        <taxon>Liliopsida</taxon>
        <taxon>Asparagales</taxon>
        <taxon>Orchidaceae</taxon>
        <taxon>Vanilloideae</taxon>
        <taxon>Vanilleae</taxon>
        <taxon>Vanilla</taxon>
    </lineage>
</organism>
<comment type="caution">
    <text evidence="3">The sequence shown here is derived from an EMBL/GenBank/DDBJ whole genome shotgun (WGS) entry which is preliminary data.</text>
</comment>
<evidence type="ECO:0000313" key="4">
    <source>
        <dbReference type="Proteomes" id="UP000639772"/>
    </source>
</evidence>
<evidence type="ECO:0000313" key="3">
    <source>
        <dbReference type="EMBL" id="KAG0452117.1"/>
    </source>
</evidence>
<gene>
    <name evidence="3" type="ORF">HPP92_025844</name>
</gene>
<dbReference type="PANTHER" id="PTHR48047:SF45">
    <property type="entry name" value="SCOPOLETIN GLUCOSYLTRANSFERASE-LIKE"/>
    <property type="match status" value="1"/>
</dbReference>
<sequence length="116" mass="12922">MVTWPMFAEQFYNEKLVVDVLKVGLAVGSKVYAPDGEKKAGVGAEAVEKAVRDLMEVGEEAEGRRRRARELGKKANRAVEKGGSSYEDVGNLIWELRQRKKAQMDVEATLNKVRAL</sequence>
<name>A0A835PI90_VANPL</name>
<keyword evidence="2" id="KW-0328">Glycosyltransferase</keyword>
<comment type="similarity">
    <text evidence="1">Belongs to the UDP-glycosyltransferase family.</text>
</comment>